<comment type="similarity">
    <text evidence="1 2">Belongs to the short-chain dehydrogenases/reductases (SDR) family.</text>
</comment>
<dbReference type="InterPro" id="IPR036291">
    <property type="entry name" value="NAD(P)-bd_dom_sf"/>
</dbReference>
<dbReference type="PRINTS" id="PR00081">
    <property type="entry name" value="GDHRDH"/>
</dbReference>
<evidence type="ECO:0000313" key="4">
    <source>
        <dbReference type="Proteomes" id="UP000193926"/>
    </source>
</evidence>
<dbReference type="PROSITE" id="PS00061">
    <property type="entry name" value="ADH_SHORT"/>
    <property type="match status" value="1"/>
</dbReference>
<organism evidence="3 4">
    <name type="scientific">Marivita geojedonensis</name>
    <dbReference type="NCBI Taxonomy" id="1123756"/>
    <lineage>
        <taxon>Bacteria</taxon>
        <taxon>Pseudomonadati</taxon>
        <taxon>Pseudomonadota</taxon>
        <taxon>Alphaproteobacteria</taxon>
        <taxon>Rhodobacterales</taxon>
        <taxon>Roseobacteraceae</taxon>
        <taxon>Marivita</taxon>
    </lineage>
</organism>
<dbReference type="Proteomes" id="UP000193926">
    <property type="component" value="Unassembled WGS sequence"/>
</dbReference>
<keyword evidence="4" id="KW-1185">Reference proteome</keyword>
<name>A0A1X4NHV0_9RHOB</name>
<sequence length="251" mass="26005">MTLKGKHALITGGGTGIGLAIAKALHAAGAVVTITGRRPDVLENAAAANGLHELVMDVQNEASVVDGIAHAVAARGPVQICVANAGLAEGRALHKMDMAFWRNMMATNIDGTFLTIRECMKSMHETDWGRVIAISSIAGLRGLKGAPCYTASKHAMIGLIRGLAADYAGKPYTFNALCPAYVDTDIVSNNAASIAARTGMDEASARKLMVDVNPHGRLIAPEEVAEAALWLCAPHSGSVSGQAIQIAGGEI</sequence>
<dbReference type="PANTHER" id="PTHR42879">
    <property type="entry name" value="3-OXOACYL-(ACYL-CARRIER-PROTEIN) REDUCTASE"/>
    <property type="match status" value="1"/>
</dbReference>
<dbReference type="SUPFAM" id="SSF51735">
    <property type="entry name" value="NAD(P)-binding Rossmann-fold domains"/>
    <property type="match status" value="1"/>
</dbReference>
<comment type="caution">
    <text evidence="3">The sequence shown here is derived from an EMBL/GenBank/DDBJ whole genome shotgun (WGS) entry which is preliminary data.</text>
</comment>
<dbReference type="GO" id="GO:0032787">
    <property type="term" value="P:monocarboxylic acid metabolic process"/>
    <property type="evidence" value="ECO:0007669"/>
    <property type="project" value="UniProtKB-ARBA"/>
</dbReference>
<proteinExistence type="inferred from homology"/>
<dbReference type="PRINTS" id="PR00080">
    <property type="entry name" value="SDRFAMILY"/>
</dbReference>
<dbReference type="InterPro" id="IPR050259">
    <property type="entry name" value="SDR"/>
</dbReference>
<evidence type="ECO:0000313" key="3">
    <source>
        <dbReference type="EMBL" id="OSQ47311.1"/>
    </source>
</evidence>
<dbReference type="InterPro" id="IPR002347">
    <property type="entry name" value="SDR_fam"/>
</dbReference>
<dbReference type="Gene3D" id="3.40.50.720">
    <property type="entry name" value="NAD(P)-binding Rossmann-like Domain"/>
    <property type="match status" value="1"/>
</dbReference>
<dbReference type="RefSeq" id="WP_085640324.1">
    <property type="nucleotide sequence ID" value="NZ_JFKC01000020.1"/>
</dbReference>
<dbReference type="InterPro" id="IPR020904">
    <property type="entry name" value="Sc_DH/Rdtase_CS"/>
</dbReference>
<dbReference type="Pfam" id="PF00106">
    <property type="entry name" value="adh_short"/>
    <property type="match status" value="1"/>
</dbReference>
<evidence type="ECO:0000256" key="2">
    <source>
        <dbReference type="RuleBase" id="RU000363"/>
    </source>
</evidence>
<dbReference type="EMBL" id="JFKC01000020">
    <property type="protein sequence ID" value="OSQ47311.1"/>
    <property type="molecule type" value="Genomic_DNA"/>
</dbReference>
<dbReference type="STRING" id="1123756.MGEO_16315"/>
<reference evidence="3 4" key="1">
    <citation type="submission" date="2014-03" db="EMBL/GenBank/DDBJ databases">
        <title>The draft genome sequence of Marivita geojedonensis KCTC 23882.</title>
        <authorList>
            <person name="Lai Q."/>
            <person name="Shao Z."/>
        </authorList>
    </citation>
    <scope>NUCLEOTIDE SEQUENCE [LARGE SCALE GENOMIC DNA]</scope>
    <source>
        <strain evidence="3 4">DPG-138</strain>
    </source>
</reference>
<dbReference type="PANTHER" id="PTHR42879:SF2">
    <property type="entry name" value="3-OXOACYL-[ACYL-CARRIER-PROTEIN] REDUCTASE FABG"/>
    <property type="match status" value="1"/>
</dbReference>
<dbReference type="CDD" id="cd05233">
    <property type="entry name" value="SDR_c"/>
    <property type="match status" value="1"/>
</dbReference>
<dbReference type="FunFam" id="3.40.50.720:FF:000084">
    <property type="entry name" value="Short-chain dehydrogenase reductase"/>
    <property type="match status" value="1"/>
</dbReference>
<dbReference type="AlphaFoldDB" id="A0A1X4NHV0"/>
<dbReference type="OrthoDB" id="9804774at2"/>
<protein>
    <submittedName>
        <fullName evidence="3">3-hydroxyacyl-CoA dehydrogenase</fullName>
    </submittedName>
</protein>
<accession>A0A1X4NHV0</accession>
<gene>
    <name evidence="3" type="ORF">MGEO_16315</name>
</gene>
<evidence type="ECO:0000256" key="1">
    <source>
        <dbReference type="ARBA" id="ARBA00006484"/>
    </source>
</evidence>